<comment type="caution">
    <text evidence="6">The sequence shown here is derived from an EMBL/GenBank/DDBJ whole genome shotgun (WGS) entry which is preliminary data.</text>
</comment>
<dbReference type="SUPFAM" id="SSF52972">
    <property type="entry name" value="ITPase-like"/>
    <property type="match status" value="1"/>
</dbReference>
<dbReference type="InterPro" id="IPR029001">
    <property type="entry name" value="ITPase-like_fam"/>
</dbReference>
<dbReference type="NCBIfam" id="TIGR00172">
    <property type="entry name" value="maf"/>
    <property type="match status" value="1"/>
</dbReference>
<dbReference type="InterPro" id="IPR003697">
    <property type="entry name" value="Maf-like"/>
</dbReference>
<dbReference type="PANTHER" id="PTHR43213">
    <property type="entry name" value="BIFUNCTIONAL DTTP/UTP PYROPHOSPHATASE/METHYLTRANSFERASE PROTEIN-RELATED"/>
    <property type="match status" value="1"/>
</dbReference>
<keyword evidence="4 5" id="KW-0546">Nucleotide metabolism</keyword>
<comment type="subcellular location">
    <subcellularLocation>
        <location evidence="1 5">Cytoplasm</location>
    </subcellularLocation>
</comment>
<dbReference type="CDD" id="cd00555">
    <property type="entry name" value="Maf"/>
    <property type="match status" value="1"/>
</dbReference>
<evidence type="ECO:0000313" key="6">
    <source>
        <dbReference type="EMBL" id="MBN8431476.1"/>
    </source>
</evidence>
<gene>
    <name evidence="6" type="primary">maf</name>
    <name evidence="6" type="ORF">JF535_11495</name>
</gene>
<keyword evidence="7" id="KW-1185">Reference proteome</keyword>
<dbReference type="PANTHER" id="PTHR43213:SF10">
    <property type="entry name" value="7-METHYL-GTP PYROPHOSPHATASE"/>
    <property type="match status" value="1"/>
</dbReference>
<evidence type="ECO:0000256" key="1">
    <source>
        <dbReference type="ARBA" id="ARBA00004496"/>
    </source>
</evidence>
<evidence type="ECO:0000256" key="5">
    <source>
        <dbReference type="HAMAP-Rule" id="MF_00528"/>
    </source>
</evidence>
<keyword evidence="2 5" id="KW-0963">Cytoplasm</keyword>
<reference evidence="6 7" key="1">
    <citation type="submission" date="2020-12" db="EMBL/GenBank/DDBJ databases">
        <title>Oil enriched cultivation method for isolating marine PHA-producing bacteria.</title>
        <authorList>
            <person name="Zheng W."/>
            <person name="Yu S."/>
            <person name="Huang Y."/>
        </authorList>
    </citation>
    <scope>NUCLEOTIDE SEQUENCE [LARGE SCALE GENOMIC DNA]</scope>
    <source>
        <strain evidence="6 7">SN0-2</strain>
    </source>
</reference>
<feature type="site" description="Important for substrate specificity" evidence="5">
    <location>
        <position position="70"/>
    </location>
</feature>
<evidence type="ECO:0000313" key="7">
    <source>
        <dbReference type="Proteomes" id="UP000664293"/>
    </source>
</evidence>
<dbReference type="HAMAP" id="MF_00528">
    <property type="entry name" value="Maf"/>
    <property type="match status" value="1"/>
</dbReference>
<comment type="cofactor">
    <cofactor evidence="5">
        <name>a divalent metal cation</name>
        <dbReference type="ChEBI" id="CHEBI:60240"/>
    </cofactor>
</comment>
<protein>
    <recommendedName>
        <fullName evidence="5">7-methyl-GTP pyrophosphatase</fullName>
        <shortName evidence="5">m(7)GTP pyrophosphatase</shortName>
        <ecNumber evidence="5">3.6.1.-</ecNumber>
    </recommendedName>
</protein>
<organism evidence="6 7">
    <name type="scientific">Microbulbifer salipaludis</name>
    <dbReference type="NCBI Taxonomy" id="187980"/>
    <lineage>
        <taxon>Bacteria</taxon>
        <taxon>Pseudomonadati</taxon>
        <taxon>Pseudomonadota</taxon>
        <taxon>Gammaproteobacteria</taxon>
        <taxon>Cellvibrionales</taxon>
        <taxon>Microbulbiferaceae</taxon>
        <taxon>Microbulbifer</taxon>
    </lineage>
</organism>
<dbReference type="EMBL" id="JAEKJR010000002">
    <property type="protein sequence ID" value="MBN8431476.1"/>
    <property type="molecule type" value="Genomic_DNA"/>
</dbReference>
<feature type="site" description="Important for substrate specificity" evidence="5">
    <location>
        <position position="154"/>
    </location>
</feature>
<dbReference type="Gene3D" id="3.90.950.10">
    <property type="match status" value="1"/>
</dbReference>
<dbReference type="Pfam" id="PF02545">
    <property type="entry name" value="Maf"/>
    <property type="match status" value="1"/>
</dbReference>
<comment type="catalytic activity">
    <reaction evidence="5">
        <text>N(7)-methyl-GTP + H2O = N(7)-methyl-GMP + diphosphate + H(+)</text>
        <dbReference type="Rhea" id="RHEA:58744"/>
        <dbReference type="ChEBI" id="CHEBI:15377"/>
        <dbReference type="ChEBI" id="CHEBI:15378"/>
        <dbReference type="ChEBI" id="CHEBI:33019"/>
        <dbReference type="ChEBI" id="CHEBI:58285"/>
        <dbReference type="ChEBI" id="CHEBI:87133"/>
    </reaction>
</comment>
<dbReference type="RefSeq" id="WP_207002222.1">
    <property type="nucleotide sequence ID" value="NZ_JAEKJR010000002.1"/>
</dbReference>
<evidence type="ECO:0000256" key="4">
    <source>
        <dbReference type="ARBA" id="ARBA00023080"/>
    </source>
</evidence>
<dbReference type="EC" id="3.6.1.-" evidence="5"/>
<evidence type="ECO:0000256" key="2">
    <source>
        <dbReference type="ARBA" id="ARBA00022490"/>
    </source>
</evidence>
<comment type="caution">
    <text evidence="5">Lacks conserved residue(s) required for the propagation of feature annotation.</text>
</comment>
<dbReference type="PIRSF" id="PIRSF006305">
    <property type="entry name" value="Maf"/>
    <property type="match status" value="1"/>
</dbReference>
<comment type="function">
    <text evidence="5">Nucleoside triphosphate pyrophosphatase that hydrolyzes 7-methyl-GTP (m(7)GTP). May have a dual role in cell division arrest and in preventing the incorporation of modified nucleotides into cellular nucleic acids.</text>
</comment>
<name>A0ABS3E843_9GAMM</name>
<dbReference type="Proteomes" id="UP000664293">
    <property type="component" value="Unassembled WGS sequence"/>
</dbReference>
<keyword evidence="3 5" id="KW-0378">Hydrolase</keyword>
<proteinExistence type="inferred from homology"/>
<comment type="similarity">
    <text evidence="5">Belongs to the Maf family. YceF subfamily.</text>
</comment>
<accession>A0ABS3E843</accession>
<feature type="site" description="Important for substrate specificity" evidence="5">
    <location>
        <position position="12"/>
    </location>
</feature>
<evidence type="ECO:0000256" key="3">
    <source>
        <dbReference type="ARBA" id="ARBA00022801"/>
    </source>
</evidence>
<sequence length="195" mass="21178">MRQLILASSSPYRRSILEKLQLPFESASPHINEEALPGESAPDLASRLATEKARALCAQYPDAIIIGSDQVAECRGKQLGKPGSQENAIEQLLFCAGQTVTFHTGLCVMDSGAGTHTTICEPFRVHFRPLDAAAASRYVELDQPLDCAGSFKAEGLGIALFEKMEGNDHNTLIGLPLIRLIELLKPLGLDPLRRK</sequence>
<feature type="active site" description="Proton acceptor" evidence="5">
    <location>
        <position position="69"/>
    </location>
</feature>